<evidence type="ECO:0000256" key="1">
    <source>
        <dbReference type="ARBA" id="ARBA00004201"/>
    </source>
</evidence>
<dbReference type="GO" id="GO:0000290">
    <property type="term" value="P:deadenylation-dependent decapping of nuclear-transcribed mRNA"/>
    <property type="evidence" value="ECO:0007669"/>
    <property type="project" value="InterPro"/>
</dbReference>
<keyword evidence="2" id="KW-0963">Cytoplasm</keyword>
<organism evidence="3">
    <name type="scientific">Spongospora subterranea</name>
    <dbReference type="NCBI Taxonomy" id="70186"/>
    <lineage>
        <taxon>Eukaryota</taxon>
        <taxon>Sar</taxon>
        <taxon>Rhizaria</taxon>
        <taxon>Endomyxa</taxon>
        <taxon>Phytomyxea</taxon>
        <taxon>Plasmodiophorida</taxon>
        <taxon>Plasmodiophoridae</taxon>
        <taxon>Spongospora</taxon>
    </lineage>
</organism>
<dbReference type="PANTHER" id="PTHR21551:SF0">
    <property type="entry name" value="PROTEIN ASSOCIATED WITH TOPO II RELATED-1, ISOFORM A"/>
    <property type="match status" value="1"/>
</dbReference>
<evidence type="ECO:0000313" key="3">
    <source>
        <dbReference type="EMBL" id="CRZ01556.1"/>
    </source>
</evidence>
<protein>
    <submittedName>
        <fullName evidence="3">Uncharacterized protein</fullName>
    </submittedName>
</protein>
<evidence type="ECO:0000256" key="2">
    <source>
        <dbReference type="ARBA" id="ARBA00022490"/>
    </source>
</evidence>
<dbReference type="PANTHER" id="PTHR21551">
    <property type="entry name" value="TOPOISOMERASE II-ASSOCIATED PROTEIN PAT1"/>
    <property type="match status" value="1"/>
</dbReference>
<dbReference type="InterPro" id="IPR039900">
    <property type="entry name" value="Pat1-like"/>
</dbReference>
<name>A0A0H5QJQ5_9EUKA</name>
<sequence>MSHSEISIVIRQSLQQLQTKNPMDDDFYYQVYTSRQGGPWKGVGLPGIEVSGPLMVNRFRNADGTPILPEGTLGRVAFSTIRKPRTLLQLTGSRHQVEDGLSPVAESGTVGGPRRFMFARLSLMYVIEEGIRFIMDVEDVDNLLLSFPSTSPEEAANQAMLHLQRVKLGKRLLEHLGINEILDENGVPVMKQSPLSPPDPNHIVFKYGSLVKGRNLVLRSLMCLAPEQVFLLVHIMMAQLSLFAVPSSPEQFDFQTGPVLEKHFNQWAHPQIIQLAFGFVSSSDNVEKFVDILRSPVGCSFILCFCKRGHELRSHPLTPPGDVAAWIQVYRRIWGLIVLRFDELLPVETPELSASLLNRWRMIADLSSHAFAAELTMIPRTGRLWQLVDEHISTCPPVAYFANLVASVYRDQPQSPTSI</sequence>
<reference evidence="3" key="1">
    <citation type="submission" date="2015-04" db="EMBL/GenBank/DDBJ databases">
        <title>The genome sequence of the plant pathogenic Rhizarian Plasmodiophora brassicae reveals insights in its biotrophic life cycle and the origin of chitin synthesis.</title>
        <authorList>
            <person name="Schwelm A."/>
            <person name="Fogelqvist J."/>
            <person name="Knaust A."/>
            <person name="Julke S."/>
            <person name="Lilja T."/>
            <person name="Dhandapani V."/>
            <person name="Bonilla-Rosso G."/>
            <person name="Karlsson M."/>
            <person name="Shevchenko A."/>
            <person name="Choi S.R."/>
            <person name="Kim H.G."/>
            <person name="Park J.Y."/>
            <person name="Lim Y.P."/>
            <person name="Ludwig-Muller J."/>
            <person name="Dixelius C."/>
        </authorList>
    </citation>
    <scope>NUCLEOTIDE SEQUENCE</scope>
    <source>
        <tissue evidence="3">Potato root galls</tissue>
    </source>
</reference>
<dbReference type="GO" id="GO:0000932">
    <property type="term" value="C:P-body"/>
    <property type="evidence" value="ECO:0007669"/>
    <property type="project" value="UniProtKB-SubCell"/>
</dbReference>
<dbReference type="AlphaFoldDB" id="A0A0H5QJQ5"/>
<accession>A0A0H5QJQ5</accession>
<dbReference type="GO" id="GO:0003723">
    <property type="term" value="F:RNA binding"/>
    <property type="evidence" value="ECO:0007669"/>
    <property type="project" value="TreeGrafter"/>
</dbReference>
<dbReference type="EMBL" id="HACM01001114">
    <property type="protein sequence ID" value="CRZ01556.1"/>
    <property type="molecule type" value="Transcribed_RNA"/>
</dbReference>
<dbReference type="GO" id="GO:0033962">
    <property type="term" value="P:P-body assembly"/>
    <property type="evidence" value="ECO:0007669"/>
    <property type="project" value="TreeGrafter"/>
</dbReference>
<proteinExistence type="predicted"/>
<comment type="subcellular location">
    <subcellularLocation>
        <location evidence="1">Cytoplasm</location>
        <location evidence="1">P-body</location>
    </subcellularLocation>
</comment>